<keyword evidence="2" id="KW-1185">Reference proteome</keyword>
<reference evidence="1 2" key="1">
    <citation type="journal article" date="2020" name="Cell">
        <title>Large-Scale Comparative Analyses of Tick Genomes Elucidate Their Genetic Diversity and Vector Capacities.</title>
        <authorList>
            <consortium name="Tick Genome and Microbiome Consortium (TIGMIC)"/>
            <person name="Jia N."/>
            <person name="Wang J."/>
            <person name="Shi W."/>
            <person name="Du L."/>
            <person name="Sun Y."/>
            <person name="Zhan W."/>
            <person name="Jiang J.F."/>
            <person name="Wang Q."/>
            <person name="Zhang B."/>
            <person name="Ji P."/>
            <person name="Bell-Sakyi L."/>
            <person name="Cui X.M."/>
            <person name="Yuan T.T."/>
            <person name="Jiang B.G."/>
            <person name="Yang W.F."/>
            <person name="Lam T.T."/>
            <person name="Chang Q.C."/>
            <person name="Ding S.J."/>
            <person name="Wang X.J."/>
            <person name="Zhu J.G."/>
            <person name="Ruan X.D."/>
            <person name="Zhao L."/>
            <person name="Wei J.T."/>
            <person name="Ye R.Z."/>
            <person name="Que T.C."/>
            <person name="Du C.H."/>
            <person name="Zhou Y.H."/>
            <person name="Cheng J.X."/>
            <person name="Dai P.F."/>
            <person name="Guo W.B."/>
            <person name="Han X.H."/>
            <person name="Huang E.J."/>
            <person name="Li L.F."/>
            <person name="Wei W."/>
            <person name="Gao Y.C."/>
            <person name="Liu J.Z."/>
            <person name="Shao H.Z."/>
            <person name="Wang X."/>
            <person name="Wang C.C."/>
            <person name="Yang T.C."/>
            <person name="Huo Q.B."/>
            <person name="Li W."/>
            <person name="Chen H.Y."/>
            <person name="Chen S.E."/>
            <person name="Zhou L.G."/>
            <person name="Ni X.B."/>
            <person name="Tian J.H."/>
            <person name="Sheng Y."/>
            <person name="Liu T."/>
            <person name="Pan Y.S."/>
            <person name="Xia L.Y."/>
            <person name="Li J."/>
            <person name="Zhao F."/>
            <person name="Cao W.C."/>
        </authorList>
    </citation>
    <scope>NUCLEOTIDE SEQUENCE [LARGE SCALE GENOMIC DNA]</scope>
    <source>
        <strain evidence="1">Iper-2018</strain>
    </source>
</reference>
<proteinExistence type="predicted"/>
<sequence>EDWNEYVEVLDQYFIANQLQEARLRAVFLSNYGRATNSLLRRLLVPRKPSEVSHGEWSAVLTVSYLPRPSVIVQRYLLYCRTQQEEPELTLDKAMKIVTSMEAAAKGAKQITQRPAGPAVIKERGPVRPFFAAAVVEDDTVTL</sequence>
<dbReference type="Proteomes" id="UP000805193">
    <property type="component" value="Unassembled WGS sequence"/>
</dbReference>
<evidence type="ECO:0000313" key="2">
    <source>
        <dbReference type="Proteomes" id="UP000805193"/>
    </source>
</evidence>
<gene>
    <name evidence="1" type="ORF">HPB47_014286</name>
</gene>
<comment type="caution">
    <text evidence="1">The sequence shown here is derived from an EMBL/GenBank/DDBJ whole genome shotgun (WGS) entry which is preliminary data.</text>
</comment>
<dbReference type="EMBL" id="JABSTQ010002628">
    <property type="protein sequence ID" value="KAG0444011.1"/>
    <property type="molecule type" value="Genomic_DNA"/>
</dbReference>
<protein>
    <submittedName>
        <fullName evidence="1">Uncharacterized protein</fullName>
    </submittedName>
</protein>
<accession>A0AC60QWE8</accession>
<feature type="non-terminal residue" evidence="1">
    <location>
        <position position="1"/>
    </location>
</feature>
<evidence type="ECO:0000313" key="1">
    <source>
        <dbReference type="EMBL" id="KAG0444011.1"/>
    </source>
</evidence>
<name>A0AC60QWE8_IXOPE</name>
<organism evidence="1 2">
    <name type="scientific">Ixodes persulcatus</name>
    <name type="common">Taiga tick</name>
    <dbReference type="NCBI Taxonomy" id="34615"/>
    <lineage>
        <taxon>Eukaryota</taxon>
        <taxon>Metazoa</taxon>
        <taxon>Ecdysozoa</taxon>
        <taxon>Arthropoda</taxon>
        <taxon>Chelicerata</taxon>
        <taxon>Arachnida</taxon>
        <taxon>Acari</taxon>
        <taxon>Parasitiformes</taxon>
        <taxon>Ixodida</taxon>
        <taxon>Ixodoidea</taxon>
        <taxon>Ixodidae</taxon>
        <taxon>Ixodinae</taxon>
        <taxon>Ixodes</taxon>
    </lineage>
</organism>
<feature type="non-terminal residue" evidence="1">
    <location>
        <position position="143"/>
    </location>
</feature>